<evidence type="ECO:0000313" key="1">
    <source>
        <dbReference type="EMBL" id="QTA90920.1"/>
    </source>
</evidence>
<protein>
    <submittedName>
        <fullName evidence="1">Uncharacterized protein</fullName>
    </submittedName>
</protein>
<name>A0A975BSQ8_9BACT</name>
<dbReference type="EMBL" id="CP061800">
    <property type="protein sequence ID" value="QTA90920.1"/>
    <property type="molecule type" value="Genomic_DNA"/>
</dbReference>
<accession>A0A975BSQ8</accession>
<evidence type="ECO:0000313" key="2">
    <source>
        <dbReference type="Proteomes" id="UP000663722"/>
    </source>
</evidence>
<dbReference type="Proteomes" id="UP000663722">
    <property type="component" value="Chromosome"/>
</dbReference>
<gene>
    <name evidence="1" type="ORF">dnm_069820</name>
</gene>
<keyword evidence="2" id="KW-1185">Reference proteome</keyword>
<dbReference type="AlphaFoldDB" id="A0A975BSQ8"/>
<proteinExistence type="predicted"/>
<dbReference type="KEGG" id="dmm:dnm_069820"/>
<sequence>MILTGQSAEDLREFQNLGGLTFDSPVGNYLVAHSGEFILRRG</sequence>
<reference evidence="1" key="1">
    <citation type="journal article" date="2021" name="Microb. Physiol.">
        <title>Proteogenomic Insights into the Physiology of Marine, Sulfate-Reducing, Filamentous Desulfonema limicola and Desulfonema magnum.</title>
        <authorList>
            <person name="Schnaars V."/>
            <person name="Wohlbrand L."/>
            <person name="Scheve S."/>
            <person name="Hinrichs C."/>
            <person name="Reinhardt R."/>
            <person name="Rabus R."/>
        </authorList>
    </citation>
    <scope>NUCLEOTIDE SEQUENCE</scope>
    <source>
        <strain evidence="1">4be13</strain>
    </source>
</reference>
<organism evidence="1 2">
    <name type="scientific">Desulfonema magnum</name>
    <dbReference type="NCBI Taxonomy" id="45655"/>
    <lineage>
        <taxon>Bacteria</taxon>
        <taxon>Pseudomonadati</taxon>
        <taxon>Thermodesulfobacteriota</taxon>
        <taxon>Desulfobacteria</taxon>
        <taxon>Desulfobacterales</taxon>
        <taxon>Desulfococcaceae</taxon>
        <taxon>Desulfonema</taxon>
    </lineage>
</organism>